<dbReference type="AlphaFoldDB" id="A0A1I2PQH8"/>
<dbReference type="Pfam" id="PF01202">
    <property type="entry name" value="SKI"/>
    <property type="match status" value="1"/>
</dbReference>
<dbReference type="PANTHER" id="PTHR21087">
    <property type="entry name" value="SHIKIMATE KINASE"/>
    <property type="match status" value="1"/>
</dbReference>
<dbReference type="EMBL" id="FOOY01000005">
    <property type="protein sequence ID" value="SFG15681.1"/>
    <property type="molecule type" value="Genomic_DNA"/>
</dbReference>
<dbReference type="GO" id="GO:0009423">
    <property type="term" value="P:chorismate biosynthetic process"/>
    <property type="evidence" value="ECO:0007669"/>
    <property type="project" value="UniProtKB-UniRule"/>
</dbReference>
<accession>A0A1I2PQH8</accession>
<dbReference type="SUPFAM" id="SSF52540">
    <property type="entry name" value="P-loop containing nucleoside triphosphate hydrolases"/>
    <property type="match status" value="1"/>
</dbReference>
<dbReference type="InterPro" id="IPR031322">
    <property type="entry name" value="Shikimate/glucono_kinase"/>
</dbReference>
<comment type="function">
    <text evidence="7">Catalyzes the specific phosphorylation of the 3-hydroxyl group of shikimic acid using ATP as a cosubstrate.</text>
</comment>
<dbReference type="InterPro" id="IPR000623">
    <property type="entry name" value="Shikimate_kinase/TSH1"/>
</dbReference>
<proteinExistence type="inferred from homology"/>
<dbReference type="GO" id="GO:0009073">
    <property type="term" value="P:aromatic amino acid family biosynthetic process"/>
    <property type="evidence" value="ECO:0007669"/>
    <property type="project" value="UniProtKB-KW"/>
</dbReference>
<dbReference type="RefSeq" id="WP_093670342.1">
    <property type="nucleotide sequence ID" value="NZ_FOOY01000005.1"/>
</dbReference>
<gene>
    <name evidence="7" type="primary">aroK</name>
    <name evidence="8" type="ORF">SAMN02982927_00821</name>
</gene>
<evidence type="ECO:0000313" key="9">
    <source>
        <dbReference type="Proteomes" id="UP000198752"/>
    </source>
</evidence>
<evidence type="ECO:0000313" key="8">
    <source>
        <dbReference type="EMBL" id="SFG15681.1"/>
    </source>
</evidence>
<comment type="pathway">
    <text evidence="7">Metabolic intermediate biosynthesis; chorismate biosynthesis; chorismate from D-erythrose 4-phosphate and phosphoenolpyruvate: step 5/7.</text>
</comment>
<dbReference type="GO" id="GO:0000287">
    <property type="term" value="F:magnesium ion binding"/>
    <property type="evidence" value="ECO:0007669"/>
    <property type="project" value="UniProtKB-UniRule"/>
</dbReference>
<dbReference type="GO" id="GO:0005524">
    <property type="term" value="F:ATP binding"/>
    <property type="evidence" value="ECO:0007669"/>
    <property type="project" value="UniProtKB-UniRule"/>
</dbReference>
<evidence type="ECO:0000256" key="7">
    <source>
        <dbReference type="HAMAP-Rule" id="MF_00109"/>
    </source>
</evidence>
<feature type="binding site" evidence="7">
    <location>
        <position position="135"/>
    </location>
    <ligand>
        <name>substrate</name>
    </ligand>
</feature>
<feature type="binding site" evidence="7">
    <location>
        <position position="57"/>
    </location>
    <ligand>
        <name>substrate</name>
    </ligand>
</feature>
<keyword evidence="5 7" id="KW-0067">ATP-binding</keyword>
<evidence type="ECO:0000256" key="4">
    <source>
        <dbReference type="ARBA" id="ARBA00022777"/>
    </source>
</evidence>
<dbReference type="EC" id="2.7.1.71" evidence="7"/>
<comment type="caution">
    <text evidence="7">Lacks conserved residue(s) required for the propagation of feature annotation.</text>
</comment>
<feature type="binding site" evidence="7">
    <location>
        <begin position="11"/>
        <end position="16"/>
    </location>
    <ligand>
        <name>ATP</name>
        <dbReference type="ChEBI" id="CHEBI:30616"/>
    </ligand>
</feature>
<comment type="subcellular location">
    <subcellularLocation>
        <location evidence="7">Cytoplasm</location>
    </subcellularLocation>
</comment>
<evidence type="ECO:0000256" key="3">
    <source>
        <dbReference type="ARBA" id="ARBA00022741"/>
    </source>
</evidence>
<comment type="similarity">
    <text evidence="7">Belongs to the shikimate kinase family.</text>
</comment>
<reference evidence="9" key="1">
    <citation type="submission" date="2016-10" db="EMBL/GenBank/DDBJ databases">
        <authorList>
            <person name="Varghese N."/>
            <person name="Submissions S."/>
        </authorList>
    </citation>
    <scope>NUCLEOTIDE SEQUENCE [LARGE SCALE GENOMIC DNA]</scope>
    <source>
        <strain evidence="9">ATCC 700379</strain>
    </source>
</reference>
<dbReference type="PANTHER" id="PTHR21087:SF16">
    <property type="entry name" value="SHIKIMATE KINASE 1, CHLOROPLASTIC"/>
    <property type="match status" value="1"/>
</dbReference>
<dbReference type="HAMAP" id="MF_00109">
    <property type="entry name" value="Shikimate_kinase"/>
    <property type="match status" value="1"/>
</dbReference>
<feature type="binding site" evidence="7">
    <location>
        <position position="117"/>
    </location>
    <ligand>
        <name>ATP</name>
        <dbReference type="ChEBI" id="CHEBI:30616"/>
    </ligand>
</feature>
<dbReference type="CDD" id="cd00464">
    <property type="entry name" value="SK"/>
    <property type="match status" value="1"/>
</dbReference>
<evidence type="ECO:0000256" key="1">
    <source>
        <dbReference type="ARBA" id="ARBA00022605"/>
    </source>
</evidence>
<dbReference type="UniPathway" id="UPA00053">
    <property type="reaction ID" value="UER00088"/>
</dbReference>
<keyword evidence="7" id="KW-0479">Metal-binding</keyword>
<dbReference type="Proteomes" id="UP000198752">
    <property type="component" value="Unassembled WGS sequence"/>
</dbReference>
<keyword evidence="4 7" id="KW-0418">Kinase</keyword>
<keyword evidence="9" id="KW-1185">Reference proteome</keyword>
<feature type="binding site" evidence="7">
    <location>
        <position position="33"/>
    </location>
    <ligand>
        <name>substrate</name>
    </ligand>
</feature>
<keyword evidence="3 7" id="KW-0547">Nucleotide-binding</keyword>
<feature type="binding site" evidence="7">
    <location>
        <position position="78"/>
    </location>
    <ligand>
        <name>substrate</name>
    </ligand>
</feature>
<evidence type="ECO:0000256" key="2">
    <source>
        <dbReference type="ARBA" id="ARBA00022679"/>
    </source>
</evidence>
<dbReference type="GO" id="GO:0005829">
    <property type="term" value="C:cytosol"/>
    <property type="evidence" value="ECO:0007669"/>
    <property type="project" value="TreeGrafter"/>
</dbReference>
<keyword evidence="7" id="KW-0963">Cytoplasm</keyword>
<protein>
    <recommendedName>
        <fullName evidence="7">Shikimate kinase</fullName>
        <shortName evidence="7">SK</shortName>
        <ecNumber evidence="7">2.7.1.71</ecNumber>
    </recommendedName>
</protein>
<comment type="subunit">
    <text evidence="7">Monomer.</text>
</comment>
<dbReference type="Gene3D" id="3.40.50.300">
    <property type="entry name" value="P-loop containing nucleotide triphosphate hydrolases"/>
    <property type="match status" value="1"/>
</dbReference>
<keyword evidence="6 7" id="KW-0057">Aromatic amino acid biosynthesis</keyword>
<feature type="binding site" evidence="7">
    <location>
        <position position="15"/>
    </location>
    <ligand>
        <name>Mg(2+)</name>
        <dbReference type="ChEBI" id="CHEBI:18420"/>
    </ligand>
</feature>
<dbReference type="GO" id="GO:0004765">
    <property type="term" value="F:shikimate kinase activity"/>
    <property type="evidence" value="ECO:0007669"/>
    <property type="project" value="UniProtKB-UniRule"/>
</dbReference>
<keyword evidence="1 7" id="KW-0028">Amino-acid biosynthesis</keyword>
<keyword evidence="7" id="KW-0460">Magnesium</keyword>
<dbReference type="InterPro" id="IPR027417">
    <property type="entry name" value="P-loop_NTPase"/>
</dbReference>
<dbReference type="GO" id="GO:0008652">
    <property type="term" value="P:amino acid biosynthetic process"/>
    <property type="evidence" value="ECO:0007669"/>
    <property type="project" value="UniProtKB-KW"/>
</dbReference>
<comment type="catalytic activity">
    <reaction evidence="7">
        <text>shikimate + ATP = 3-phosphoshikimate + ADP + H(+)</text>
        <dbReference type="Rhea" id="RHEA:13121"/>
        <dbReference type="ChEBI" id="CHEBI:15378"/>
        <dbReference type="ChEBI" id="CHEBI:30616"/>
        <dbReference type="ChEBI" id="CHEBI:36208"/>
        <dbReference type="ChEBI" id="CHEBI:145989"/>
        <dbReference type="ChEBI" id="CHEBI:456216"/>
        <dbReference type="EC" id="2.7.1.71"/>
    </reaction>
</comment>
<dbReference type="STRING" id="269670.SAMN02982927_00821"/>
<dbReference type="OrthoDB" id="9800332at2"/>
<sequence length="170" mass="18677">MVHSILVGFMGSGKTTVGQLLAERLNCPHLDLDALIVARVGKSINQIFAEHGEAYFRSLEAEMLAGAFKREGILSTGGGTPVRPSNRRLLINSGIPVVYLKASPEVIINRLHGDQSRPIFQTLDKKKLTQLLHERENAYEQSATIRLSTDHKEPSEIVHTILKSIGASVQ</sequence>
<organism evidence="8 9">
    <name type="scientific">Sporolactobacillus nakayamae</name>
    <dbReference type="NCBI Taxonomy" id="269670"/>
    <lineage>
        <taxon>Bacteria</taxon>
        <taxon>Bacillati</taxon>
        <taxon>Bacillota</taxon>
        <taxon>Bacilli</taxon>
        <taxon>Bacillales</taxon>
        <taxon>Sporolactobacillaceae</taxon>
        <taxon>Sporolactobacillus</taxon>
    </lineage>
</organism>
<comment type="cofactor">
    <cofactor evidence="7">
        <name>Mg(2+)</name>
        <dbReference type="ChEBI" id="CHEBI:18420"/>
    </cofactor>
    <text evidence="7">Binds 1 Mg(2+) ion per subunit.</text>
</comment>
<name>A0A1I2PQH8_9BACL</name>
<evidence type="ECO:0000256" key="6">
    <source>
        <dbReference type="ARBA" id="ARBA00023141"/>
    </source>
</evidence>
<keyword evidence="2 7" id="KW-0808">Transferase</keyword>
<evidence type="ECO:0000256" key="5">
    <source>
        <dbReference type="ARBA" id="ARBA00022840"/>
    </source>
</evidence>
<dbReference type="PRINTS" id="PR01100">
    <property type="entry name" value="SHIKIMTKNASE"/>
</dbReference>